<dbReference type="SUPFAM" id="SSF90257">
    <property type="entry name" value="Myosin rod fragments"/>
    <property type="match status" value="1"/>
</dbReference>
<proteinExistence type="predicted"/>
<protein>
    <submittedName>
        <fullName evidence="3">Uncharacterized protein</fullName>
    </submittedName>
</protein>
<feature type="region of interest" description="Disordered" evidence="2">
    <location>
        <begin position="54"/>
        <end position="73"/>
    </location>
</feature>
<dbReference type="EMBL" id="MCFI01000014">
    <property type="protein sequence ID" value="ORY80049.1"/>
    <property type="molecule type" value="Genomic_DNA"/>
</dbReference>
<evidence type="ECO:0000313" key="3">
    <source>
        <dbReference type="EMBL" id="ORY80049.1"/>
    </source>
</evidence>
<sequence length="224" mass="25340">MASVLEHERRGILIHEILTPQKQSLSNTIRESPLVALMRECIDTPRRLLSDDDRDCHLPSARRTGPRSERRHGHAKLVAFDLPAKSPSKELPLSSKRRLRTFTNTSPSRVLAVKDENARPVTADGAKLGSKLNSLSVQSDSAVELKSMNKRNRDLLKQMTILEQQLGTLQDNLEDRDTRIVQLTRLVQFLATEVNVYTSTLEDEVEQQRAKIQQLEKMAAGAYH</sequence>
<comment type="caution">
    <text evidence="3">The sequence shown here is derived from an EMBL/GenBank/DDBJ whole genome shotgun (WGS) entry which is preliminary data.</text>
</comment>
<reference evidence="3 4" key="1">
    <citation type="submission" date="2016-07" db="EMBL/GenBank/DDBJ databases">
        <title>Pervasive Adenine N6-methylation of Active Genes in Fungi.</title>
        <authorList>
            <consortium name="DOE Joint Genome Institute"/>
            <person name="Mondo S.J."/>
            <person name="Dannebaum R.O."/>
            <person name="Kuo R.C."/>
            <person name="Labutti K."/>
            <person name="Haridas S."/>
            <person name="Kuo A."/>
            <person name="Salamov A."/>
            <person name="Ahrendt S.R."/>
            <person name="Lipzen A."/>
            <person name="Sullivan W."/>
            <person name="Andreopoulos W.B."/>
            <person name="Clum A."/>
            <person name="Lindquist E."/>
            <person name="Daum C."/>
            <person name="Ramamoorthy G.K."/>
            <person name="Gryganskyi A."/>
            <person name="Culley D."/>
            <person name="Magnuson J.K."/>
            <person name="James T.Y."/>
            <person name="O'Malley M.A."/>
            <person name="Stajich J.E."/>
            <person name="Spatafora J.W."/>
            <person name="Visel A."/>
            <person name="Grigoriev I.V."/>
        </authorList>
    </citation>
    <scope>NUCLEOTIDE SEQUENCE [LARGE SCALE GENOMIC DNA]</scope>
    <source>
        <strain evidence="3 4">12-1054</strain>
    </source>
</reference>
<dbReference type="GeneID" id="63788008"/>
<dbReference type="OrthoDB" id="10636666at2759"/>
<name>A0A1Y2F863_PROLT</name>
<gene>
    <name evidence="3" type="ORF">BCR37DRAFT_394105</name>
</gene>
<evidence type="ECO:0000256" key="1">
    <source>
        <dbReference type="SAM" id="Coils"/>
    </source>
</evidence>
<keyword evidence="1" id="KW-0175">Coiled coil</keyword>
<dbReference type="RefSeq" id="XP_040724183.1">
    <property type="nucleotide sequence ID" value="XM_040871409.1"/>
</dbReference>
<keyword evidence="4" id="KW-1185">Reference proteome</keyword>
<feature type="coiled-coil region" evidence="1">
    <location>
        <begin position="145"/>
        <end position="172"/>
    </location>
</feature>
<evidence type="ECO:0000256" key="2">
    <source>
        <dbReference type="SAM" id="MobiDB-lite"/>
    </source>
</evidence>
<dbReference type="Proteomes" id="UP000193685">
    <property type="component" value="Unassembled WGS sequence"/>
</dbReference>
<organism evidence="3 4">
    <name type="scientific">Protomyces lactucae-debilis</name>
    <dbReference type="NCBI Taxonomy" id="2754530"/>
    <lineage>
        <taxon>Eukaryota</taxon>
        <taxon>Fungi</taxon>
        <taxon>Dikarya</taxon>
        <taxon>Ascomycota</taxon>
        <taxon>Taphrinomycotina</taxon>
        <taxon>Taphrinomycetes</taxon>
        <taxon>Taphrinales</taxon>
        <taxon>Protomycetaceae</taxon>
        <taxon>Protomyces</taxon>
    </lineage>
</organism>
<dbReference type="AlphaFoldDB" id="A0A1Y2F863"/>
<evidence type="ECO:0000313" key="4">
    <source>
        <dbReference type="Proteomes" id="UP000193685"/>
    </source>
</evidence>
<accession>A0A1Y2F863</accession>